<dbReference type="Gene3D" id="2.60.120.260">
    <property type="entry name" value="Galactose-binding domain-like"/>
    <property type="match status" value="1"/>
</dbReference>
<dbReference type="Proteomes" id="UP001190700">
    <property type="component" value="Unassembled WGS sequence"/>
</dbReference>
<sequence>MTPLANATAKGVGKDWELHARAVLAGYRLEVVPYALYWYRTNAGRRLSGEGGGVTGVEGVSIMAACCAPPTMSINNRRPLGDAAPYISQLHQTVQSQKLQLVEADRSRDAAHLLAHALRRLYCRTGARSTQGTGFLLNSGFDAWSETRDAEDGSALLAEEWVPHVAGYTLGREDRGGAKSRPQQASRSMHVHLANIGLVGGGYQFVMVEQQVPEPLLLQGWSRVLEMDGNGEPIDYSLYADIHFVDGTQHWAYYTPFDQLKDGWQHTYGILDFQKPIVGISIVALFRYRGGTVIFDDIQLSKLEDEVCSLPDI</sequence>
<evidence type="ECO:0000313" key="2">
    <source>
        <dbReference type="Proteomes" id="UP001190700"/>
    </source>
</evidence>
<comment type="caution">
    <text evidence="1">The sequence shown here is derived from an EMBL/GenBank/DDBJ whole genome shotgun (WGS) entry which is preliminary data.</text>
</comment>
<proteinExistence type="predicted"/>
<organism evidence="1 2">
    <name type="scientific">Cymbomonas tetramitiformis</name>
    <dbReference type="NCBI Taxonomy" id="36881"/>
    <lineage>
        <taxon>Eukaryota</taxon>
        <taxon>Viridiplantae</taxon>
        <taxon>Chlorophyta</taxon>
        <taxon>Pyramimonadophyceae</taxon>
        <taxon>Pyramimonadales</taxon>
        <taxon>Pyramimonadaceae</taxon>
        <taxon>Cymbomonas</taxon>
    </lineage>
</organism>
<dbReference type="EMBL" id="LGRX02000100">
    <property type="protein sequence ID" value="KAK3289545.1"/>
    <property type="molecule type" value="Genomic_DNA"/>
</dbReference>
<name>A0AAE0H4I6_9CHLO</name>
<accession>A0AAE0H4I6</accession>
<dbReference type="AlphaFoldDB" id="A0AAE0H4I6"/>
<protein>
    <submittedName>
        <fullName evidence="1">Uncharacterized protein</fullName>
    </submittedName>
</protein>
<evidence type="ECO:0000313" key="1">
    <source>
        <dbReference type="EMBL" id="KAK3289545.1"/>
    </source>
</evidence>
<keyword evidence="2" id="KW-1185">Reference proteome</keyword>
<reference evidence="1 2" key="1">
    <citation type="journal article" date="2015" name="Genome Biol. Evol.">
        <title>Comparative Genomics of a Bacterivorous Green Alga Reveals Evolutionary Causalities and Consequences of Phago-Mixotrophic Mode of Nutrition.</title>
        <authorList>
            <person name="Burns J.A."/>
            <person name="Paasch A."/>
            <person name="Narechania A."/>
            <person name="Kim E."/>
        </authorList>
    </citation>
    <scope>NUCLEOTIDE SEQUENCE [LARGE SCALE GENOMIC DNA]</scope>
    <source>
        <strain evidence="1 2">PLY_AMNH</strain>
    </source>
</reference>
<gene>
    <name evidence="1" type="ORF">CYMTET_3033</name>
</gene>